<dbReference type="InterPro" id="IPR018060">
    <property type="entry name" value="HTH_AraC"/>
</dbReference>
<accession>A0A8X8GN90</accession>
<keyword evidence="3" id="KW-0804">Transcription</keyword>
<proteinExistence type="predicted"/>
<dbReference type="Pfam" id="PF12625">
    <property type="entry name" value="Arabinose_bd"/>
    <property type="match status" value="1"/>
</dbReference>
<dbReference type="SMART" id="SM00342">
    <property type="entry name" value="HTH_ARAC"/>
    <property type="match status" value="1"/>
</dbReference>
<dbReference type="PROSITE" id="PS01124">
    <property type="entry name" value="HTH_ARAC_FAMILY_2"/>
    <property type="match status" value="1"/>
</dbReference>
<evidence type="ECO:0000256" key="1">
    <source>
        <dbReference type="ARBA" id="ARBA00023015"/>
    </source>
</evidence>
<keyword evidence="1" id="KW-0805">Transcription regulation</keyword>
<evidence type="ECO:0000259" key="4">
    <source>
        <dbReference type="PROSITE" id="PS01124"/>
    </source>
</evidence>
<feature type="domain" description="HTH araC/xylS-type" evidence="4">
    <location>
        <begin position="236"/>
        <end position="334"/>
    </location>
</feature>
<evidence type="ECO:0000313" key="6">
    <source>
        <dbReference type="Proteomes" id="UP000887320"/>
    </source>
</evidence>
<protein>
    <submittedName>
        <fullName evidence="5">AraC family transcriptional regulator</fullName>
    </submittedName>
</protein>
<dbReference type="GO" id="GO:0005829">
    <property type="term" value="C:cytosol"/>
    <property type="evidence" value="ECO:0007669"/>
    <property type="project" value="TreeGrafter"/>
</dbReference>
<dbReference type="PANTHER" id="PTHR47894:SF1">
    <property type="entry name" value="HTH-TYPE TRANSCRIPTIONAL REGULATOR VQSM"/>
    <property type="match status" value="1"/>
</dbReference>
<dbReference type="RefSeq" id="WP_105713051.1">
    <property type="nucleotide sequence ID" value="NZ_JAHWXT010000001.1"/>
</dbReference>
<name>A0A8X8GN90_ACIGI</name>
<keyword evidence="2" id="KW-0238">DNA-binding</keyword>
<organism evidence="5 6">
    <name type="scientific">Acinetobacter guillouiae</name>
    <name type="common">Acinetobacter genomosp. 11</name>
    <dbReference type="NCBI Taxonomy" id="106649"/>
    <lineage>
        <taxon>Bacteria</taxon>
        <taxon>Pseudomonadati</taxon>
        <taxon>Pseudomonadota</taxon>
        <taxon>Gammaproteobacteria</taxon>
        <taxon>Moraxellales</taxon>
        <taxon>Moraxellaceae</taxon>
        <taxon>Acinetobacter</taxon>
    </lineage>
</organism>
<dbReference type="GO" id="GO:0003700">
    <property type="term" value="F:DNA-binding transcription factor activity"/>
    <property type="evidence" value="ECO:0007669"/>
    <property type="project" value="InterPro"/>
</dbReference>
<dbReference type="PANTHER" id="PTHR47894">
    <property type="entry name" value="HTH-TYPE TRANSCRIPTIONAL REGULATOR GADX"/>
    <property type="match status" value="1"/>
</dbReference>
<dbReference type="Proteomes" id="UP000887320">
    <property type="component" value="Unassembled WGS sequence"/>
</dbReference>
<gene>
    <name evidence="5" type="ORF">KW868_03555</name>
</gene>
<dbReference type="GO" id="GO:0000976">
    <property type="term" value="F:transcription cis-regulatory region binding"/>
    <property type="evidence" value="ECO:0007669"/>
    <property type="project" value="TreeGrafter"/>
</dbReference>
<dbReference type="SUPFAM" id="SSF46689">
    <property type="entry name" value="Homeodomain-like"/>
    <property type="match status" value="1"/>
</dbReference>
<evidence type="ECO:0000256" key="2">
    <source>
        <dbReference type="ARBA" id="ARBA00023125"/>
    </source>
</evidence>
<reference evidence="5" key="1">
    <citation type="submission" date="2021-07" db="EMBL/GenBank/DDBJ databases">
        <authorList>
            <person name="Fernandez M."/>
            <person name="Pereira P."/>
            <person name="Torres Tejerizo G.A."/>
            <person name="Gonzalez P."/>
            <person name="Agostini E."/>
        </authorList>
    </citation>
    <scope>NUCLEOTIDE SEQUENCE</scope>
    <source>
        <strain evidence="5">SFC 500-1A</strain>
    </source>
</reference>
<evidence type="ECO:0000313" key="5">
    <source>
        <dbReference type="EMBL" id="MCF0263541.1"/>
    </source>
</evidence>
<dbReference type="Pfam" id="PF12833">
    <property type="entry name" value="HTH_18"/>
    <property type="match status" value="1"/>
</dbReference>
<evidence type="ECO:0000256" key="3">
    <source>
        <dbReference type="ARBA" id="ARBA00023163"/>
    </source>
</evidence>
<comment type="caution">
    <text evidence="5">The sequence shown here is derived from an EMBL/GenBank/DDBJ whole genome shotgun (WGS) entry which is preliminary data.</text>
</comment>
<dbReference type="InterPro" id="IPR009057">
    <property type="entry name" value="Homeodomain-like_sf"/>
</dbReference>
<dbReference type="Gene3D" id="1.10.10.60">
    <property type="entry name" value="Homeodomain-like"/>
    <property type="match status" value="1"/>
</dbReference>
<dbReference type="InterPro" id="IPR032687">
    <property type="entry name" value="AraC-type_N"/>
</dbReference>
<dbReference type="AlphaFoldDB" id="A0A8X8GN90"/>
<dbReference type="EMBL" id="JAHWXT010000001">
    <property type="protein sequence ID" value="MCF0263541.1"/>
    <property type="molecule type" value="Genomic_DNA"/>
</dbReference>
<sequence>MKTFFKIKSVNKGMALLLDDFCKKKGLDVSSDAEYPLNDHLPFGEWLKRIKQINKQYPQVGIGLDIGALVQPKHIGIVAYMAQSSDTLFDYIEILSQYEKLWFNYIPKKVLIEENHFSISWDKPAYLQVGLYLEETTIVEEIQVSSLFHHLQQLTDSDASVFHCLELAIPKPNDTKKYQQLFNCPIKFNTKQTRIVIPNSLLETKLKYYDPILLEILLNHANILLSKMPQEDSFLELVNLSMLQALENNNVQIHSIAKSLNISARALQKYLKNRDLSFKEILSNIRQNLAKKYLQNQNLSITKVAFLLAYKDQTSFNRAFKAWNGVSPSTWRKENINKKLDVNEKHTVNESFETELSTHDVQLS</sequence>